<dbReference type="RefSeq" id="WP_121792120.1">
    <property type="nucleotide sequence ID" value="NZ_QLQC01000083.1"/>
</dbReference>
<protein>
    <submittedName>
        <fullName evidence="2">Uncharacterized protein</fullName>
    </submittedName>
</protein>
<feature type="coiled-coil region" evidence="1">
    <location>
        <begin position="3"/>
        <end position="30"/>
    </location>
</feature>
<reference evidence="2 3" key="1">
    <citation type="submission" date="2018-06" db="EMBL/GenBank/DDBJ databases">
        <title>Mutators as drivers of adaptation in pathogenic bacteria and a risk factor for host jumps and vaccine escape.</title>
        <authorList>
            <person name="Barnes A.C."/>
            <person name="Silayeva O."/>
        </authorList>
    </citation>
    <scope>NUCLEOTIDE SEQUENCE [LARGE SCALE GENOMIC DNA]</scope>
    <source>
        <strain evidence="2 3">QMA0445</strain>
    </source>
</reference>
<evidence type="ECO:0000256" key="1">
    <source>
        <dbReference type="SAM" id="Coils"/>
    </source>
</evidence>
<dbReference type="EMBL" id="QLQD01000082">
    <property type="protein sequence ID" value="RLU54879.1"/>
    <property type="molecule type" value="Genomic_DNA"/>
</dbReference>
<evidence type="ECO:0000313" key="2">
    <source>
        <dbReference type="EMBL" id="RLU54879.1"/>
    </source>
</evidence>
<accession>A0A3L8G218</accession>
<organism evidence="2 3">
    <name type="scientific">Streptococcus iniae</name>
    <name type="common">Streptococcus shiloi</name>
    <dbReference type="NCBI Taxonomy" id="1346"/>
    <lineage>
        <taxon>Bacteria</taxon>
        <taxon>Bacillati</taxon>
        <taxon>Bacillota</taxon>
        <taxon>Bacilli</taxon>
        <taxon>Lactobacillales</taxon>
        <taxon>Streptococcaceae</taxon>
        <taxon>Streptococcus</taxon>
    </lineage>
</organism>
<keyword evidence="1" id="KW-0175">Coiled coil</keyword>
<dbReference type="AlphaFoldDB" id="A0A3L8G218"/>
<proteinExistence type="predicted"/>
<dbReference type="Proteomes" id="UP000269148">
    <property type="component" value="Unassembled WGS sequence"/>
</dbReference>
<gene>
    <name evidence="2" type="ORF">DIY07_09620</name>
</gene>
<sequence>MDLEQLKRRRDELIEDNEWMDDLIKEKEEELWEVKVRTIAASELARSAMQSALRTAGIVDSFYGPSTQLSDNQTNKAVEADHNKNCFLC</sequence>
<name>A0A3L8G218_STRIN</name>
<comment type="caution">
    <text evidence="2">The sequence shown here is derived from an EMBL/GenBank/DDBJ whole genome shotgun (WGS) entry which is preliminary data.</text>
</comment>
<evidence type="ECO:0000313" key="3">
    <source>
        <dbReference type="Proteomes" id="UP000269148"/>
    </source>
</evidence>
<dbReference type="OrthoDB" id="2236989at2"/>